<feature type="domain" description="Major facilitator superfamily (MFS) profile" evidence="9">
    <location>
        <begin position="9"/>
        <end position="404"/>
    </location>
</feature>
<evidence type="ECO:0000256" key="2">
    <source>
        <dbReference type="ARBA" id="ARBA00004141"/>
    </source>
</evidence>
<comment type="similarity">
    <text evidence="4">Belongs to the major facilitator superfamily. TCR/Tet family.</text>
</comment>
<dbReference type="PANTHER" id="PTHR23507">
    <property type="entry name" value="ZGC:174356"/>
    <property type="match status" value="1"/>
</dbReference>
<feature type="transmembrane region" description="Helical" evidence="8">
    <location>
        <begin position="166"/>
        <end position="186"/>
    </location>
</feature>
<feature type="transmembrane region" description="Helical" evidence="8">
    <location>
        <begin position="380"/>
        <end position="400"/>
    </location>
</feature>
<dbReference type="SUPFAM" id="SSF103473">
    <property type="entry name" value="MFS general substrate transporter"/>
    <property type="match status" value="1"/>
</dbReference>
<keyword evidence="11" id="KW-1185">Reference proteome</keyword>
<evidence type="ECO:0000256" key="7">
    <source>
        <dbReference type="ARBA" id="ARBA00023136"/>
    </source>
</evidence>
<dbReference type="GO" id="GO:0016020">
    <property type="term" value="C:membrane"/>
    <property type="evidence" value="ECO:0007669"/>
    <property type="project" value="UniProtKB-SubCell"/>
</dbReference>
<comment type="subcellular location">
    <subcellularLocation>
        <location evidence="3">Cell membrane</location>
    </subcellularLocation>
    <subcellularLocation>
        <location evidence="2">Membrane</location>
        <topology evidence="2">Multi-pass membrane protein</topology>
    </subcellularLocation>
</comment>
<feature type="transmembrane region" description="Helical" evidence="8">
    <location>
        <begin position="79"/>
        <end position="96"/>
    </location>
</feature>
<evidence type="ECO:0000313" key="11">
    <source>
        <dbReference type="Proteomes" id="UP000191112"/>
    </source>
</evidence>
<dbReference type="STRING" id="619805.SAMN05660477_01056"/>
<dbReference type="InterPro" id="IPR011701">
    <property type="entry name" value="MFS"/>
</dbReference>
<dbReference type="PROSITE" id="PS00216">
    <property type="entry name" value="SUGAR_TRANSPORT_1"/>
    <property type="match status" value="1"/>
</dbReference>
<dbReference type="OrthoDB" id="9793283at2"/>
<dbReference type="AlphaFoldDB" id="A0A1T5DVT5"/>
<evidence type="ECO:0000256" key="6">
    <source>
        <dbReference type="ARBA" id="ARBA00022989"/>
    </source>
</evidence>
<evidence type="ECO:0000256" key="1">
    <source>
        <dbReference type="ARBA" id="ARBA00003279"/>
    </source>
</evidence>
<feature type="transmembrane region" description="Helical" evidence="8">
    <location>
        <begin position="51"/>
        <end position="72"/>
    </location>
</feature>
<comment type="function">
    <text evidence="1">Resistance to tetracycline by an active tetracycline efflux. This is an energy-dependent process that decreases the accumulation of the antibiotic in whole cells. This protein functions as a metal-tetracycline/H(+) antiporter.</text>
</comment>
<dbReference type="InterPro" id="IPR020846">
    <property type="entry name" value="MFS_dom"/>
</dbReference>
<organism evidence="10 11">
    <name type="scientific">Soonwooa buanensis</name>
    <dbReference type="NCBI Taxonomy" id="619805"/>
    <lineage>
        <taxon>Bacteria</taxon>
        <taxon>Pseudomonadati</taxon>
        <taxon>Bacteroidota</taxon>
        <taxon>Flavobacteriia</taxon>
        <taxon>Flavobacteriales</taxon>
        <taxon>Weeksellaceae</taxon>
        <taxon>Chryseobacterium group</taxon>
        <taxon>Soonwooa</taxon>
    </lineage>
</organism>
<reference evidence="10 11" key="1">
    <citation type="submission" date="2017-02" db="EMBL/GenBank/DDBJ databases">
        <authorList>
            <person name="Peterson S.W."/>
        </authorList>
    </citation>
    <scope>NUCLEOTIDE SEQUENCE [LARGE SCALE GENOMIC DNA]</scope>
    <source>
        <strain evidence="10 11">DSM 22323</strain>
    </source>
</reference>
<dbReference type="InterPro" id="IPR005829">
    <property type="entry name" value="Sugar_transporter_CS"/>
</dbReference>
<accession>A0A1T5DVT5</accession>
<dbReference type="Pfam" id="PF07690">
    <property type="entry name" value="MFS_1"/>
    <property type="match status" value="1"/>
</dbReference>
<dbReference type="GO" id="GO:0022857">
    <property type="term" value="F:transmembrane transporter activity"/>
    <property type="evidence" value="ECO:0007669"/>
    <property type="project" value="InterPro"/>
</dbReference>
<feature type="transmembrane region" description="Helical" evidence="8">
    <location>
        <begin position="102"/>
        <end position="126"/>
    </location>
</feature>
<evidence type="ECO:0000256" key="5">
    <source>
        <dbReference type="ARBA" id="ARBA00022692"/>
    </source>
</evidence>
<dbReference type="Gene3D" id="1.20.1250.20">
    <property type="entry name" value="MFS general substrate transporter like domains"/>
    <property type="match status" value="1"/>
</dbReference>
<gene>
    <name evidence="10" type="ORF">SAMN05660477_01056</name>
</gene>
<feature type="transmembrane region" description="Helical" evidence="8">
    <location>
        <begin position="342"/>
        <end position="368"/>
    </location>
</feature>
<dbReference type="Proteomes" id="UP000191112">
    <property type="component" value="Unassembled WGS sequence"/>
</dbReference>
<feature type="transmembrane region" description="Helical" evidence="8">
    <location>
        <begin position="255"/>
        <end position="273"/>
    </location>
</feature>
<feature type="transmembrane region" description="Helical" evidence="8">
    <location>
        <begin position="138"/>
        <end position="160"/>
    </location>
</feature>
<dbReference type="RefSeq" id="WP_079666323.1">
    <property type="nucleotide sequence ID" value="NZ_FUYZ01000002.1"/>
</dbReference>
<evidence type="ECO:0000259" key="9">
    <source>
        <dbReference type="PROSITE" id="PS50850"/>
    </source>
</evidence>
<dbReference type="PROSITE" id="PS50850">
    <property type="entry name" value="MFS"/>
    <property type="match status" value="1"/>
</dbReference>
<dbReference type="InterPro" id="IPR001958">
    <property type="entry name" value="Tet-R_TetA/multi-R_MdtG-like"/>
</dbReference>
<evidence type="ECO:0000256" key="4">
    <source>
        <dbReference type="ARBA" id="ARBA00007520"/>
    </source>
</evidence>
<sequence>MKSNKKSAAIGFIFITLLIDITGWGIIIPVVPKLIQELIHADVSEAARYGGWLSTLYAVMQFLFAAVLGGLSDKFGRRPIILASLLGFAINFYIQAIAPTIFWLFIGRIFSGITGASITTASAYIADVSTDEDRAKNFGLVGAAFGLGFIIGPVIGGVLGQYGARVPFYAASGLCLINFLYGLFVLPESLPKENRRPFDWKRANPIGSLMGLKRHPELLGLIGALVLVYIAGHAMQTNWTFFTMYKFNWSEKLVGISLGVSGVMAALVQGVLIRYLQPKLGNERSIYYGLILYSIGMLLFAFASESWMMFAFLVPYGLGGICGPALQSVISSQVPNSEQGELQGALASLVSLTSIIGPPLMTNIFFYFTHDKAPFKFAGAPFFLGFVLMGISAFVAYYTFARNKRLREKKATQE</sequence>
<evidence type="ECO:0000256" key="8">
    <source>
        <dbReference type="SAM" id="Phobius"/>
    </source>
</evidence>
<keyword evidence="6 8" id="KW-1133">Transmembrane helix</keyword>
<evidence type="ECO:0000313" key="10">
    <source>
        <dbReference type="EMBL" id="SKB75666.1"/>
    </source>
</evidence>
<dbReference type="PRINTS" id="PR01035">
    <property type="entry name" value="TCRTETA"/>
</dbReference>
<dbReference type="InterPro" id="IPR036259">
    <property type="entry name" value="MFS_trans_sf"/>
</dbReference>
<dbReference type="CDD" id="cd17388">
    <property type="entry name" value="MFS_TetA"/>
    <property type="match status" value="1"/>
</dbReference>
<dbReference type="EMBL" id="FUYZ01000002">
    <property type="protein sequence ID" value="SKB75666.1"/>
    <property type="molecule type" value="Genomic_DNA"/>
</dbReference>
<feature type="transmembrane region" description="Helical" evidence="8">
    <location>
        <begin position="309"/>
        <end position="330"/>
    </location>
</feature>
<name>A0A1T5DVT5_9FLAO</name>
<keyword evidence="5 8" id="KW-0812">Transmembrane</keyword>
<feature type="transmembrane region" description="Helical" evidence="8">
    <location>
        <begin position="12"/>
        <end position="31"/>
    </location>
</feature>
<feature type="transmembrane region" description="Helical" evidence="8">
    <location>
        <begin position="285"/>
        <end position="303"/>
    </location>
</feature>
<proteinExistence type="inferred from homology"/>
<feature type="transmembrane region" description="Helical" evidence="8">
    <location>
        <begin position="218"/>
        <end position="235"/>
    </location>
</feature>
<keyword evidence="7 8" id="KW-0472">Membrane</keyword>
<protein>
    <submittedName>
        <fullName evidence="10">MFS transporter, DHA1 family, tetracycline resistance protein</fullName>
    </submittedName>
</protein>
<dbReference type="PANTHER" id="PTHR23507:SF1">
    <property type="entry name" value="FI18259P1-RELATED"/>
    <property type="match status" value="1"/>
</dbReference>
<evidence type="ECO:0000256" key="3">
    <source>
        <dbReference type="ARBA" id="ARBA00004236"/>
    </source>
</evidence>